<proteinExistence type="evidence at protein level"/>
<reference key="1">
    <citation type="journal article" date="1993" name="Gen. Comp. Endocrinol.">
        <title>Isolation of gonadotropin subunits and evidence for two distinct gonadotropins in Atlantic croaker (Micropogonias undulatus).</title>
        <authorList>
            <person name="Copeland P.A."/>
            <person name="Thomas P."/>
        </authorList>
    </citation>
    <scope>PROTEIN SEQUENCE</scope>
</reference>
<sequence>SQLPPCQLIRQTVSLEKEGCPK</sequence>
<accession>Q9PS00</accession>
<name>Q9PS00_MICUN</name>
<protein>
    <submittedName>
        <fullName>Gonadotropin II beta subunit</fullName>
    </submittedName>
</protein>
<organism>
    <name type="scientific">Micropogonias undulatus</name>
    <name type="common">Atlantic croaker</name>
    <dbReference type="NCBI Taxonomy" id="29154"/>
    <lineage>
        <taxon>Eukaryota</taxon>
        <taxon>Metazoa</taxon>
        <taxon>Chordata</taxon>
        <taxon>Craniata</taxon>
        <taxon>Vertebrata</taxon>
        <taxon>Euteleostomi</taxon>
        <taxon>Actinopterygii</taxon>
        <taxon>Neopterygii</taxon>
        <taxon>Teleostei</taxon>
        <taxon>Neoteleostei</taxon>
        <taxon>Acanthomorphata</taxon>
        <taxon>Eupercaria</taxon>
        <taxon>Sciaenidae</taxon>
        <taxon>Micropogonias</taxon>
    </lineage>
</organism>
<dbReference type="AlphaFoldDB" id="Q9PS00"/>
<keyword id="KW-0903">Direct protein sequencing</keyword>